<keyword evidence="3 5" id="KW-0378">Hydrolase</keyword>
<dbReference type="InterPro" id="IPR011059">
    <property type="entry name" value="Metal-dep_hydrolase_composite"/>
</dbReference>
<dbReference type="PANTHER" id="PTHR11113:SF14">
    <property type="entry name" value="N-ACETYLGLUCOSAMINE-6-PHOSPHATE DEACETYLASE"/>
    <property type="match status" value="1"/>
</dbReference>
<comment type="similarity">
    <text evidence="1 5">Belongs to the metallo-dependent hydrolases superfamily. NagA family.</text>
</comment>
<evidence type="ECO:0000256" key="2">
    <source>
        <dbReference type="ARBA" id="ARBA00022723"/>
    </source>
</evidence>
<keyword evidence="4 5" id="KW-0119">Carbohydrate metabolism</keyword>
<dbReference type="GO" id="GO:0008448">
    <property type="term" value="F:N-acetylglucosamine-6-phosphate deacetylase activity"/>
    <property type="evidence" value="ECO:0007669"/>
    <property type="project" value="UniProtKB-EC"/>
</dbReference>
<dbReference type="PIRSF" id="PIRSF038994">
    <property type="entry name" value="NagA"/>
    <property type="match status" value="1"/>
</dbReference>
<evidence type="ECO:0000256" key="5">
    <source>
        <dbReference type="PIRNR" id="PIRNR038994"/>
    </source>
</evidence>
<organism evidence="7 8">
    <name type="scientific">Agaribacter flavus</name>
    <dbReference type="NCBI Taxonomy" id="1902781"/>
    <lineage>
        <taxon>Bacteria</taxon>
        <taxon>Pseudomonadati</taxon>
        <taxon>Pseudomonadota</taxon>
        <taxon>Gammaproteobacteria</taxon>
        <taxon>Alteromonadales</taxon>
        <taxon>Alteromonadaceae</taxon>
        <taxon>Agaribacter</taxon>
    </lineage>
</organism>
<dbReference type="EMBL" id="JBHRSW010000039">
    <property type="protein sequence ID" value="MFC3122915.1"/>
    <property type="molecule type" value="Genomic_DNA"/>
</dbReference>
<dbReference type="InterPro" id="IPR032466">
    <property type="entry name" value="Metal_Hydrolase"/>
</dbReference>
<dbReference type="InterPro" id="IPR006680">
    <property type="entry name" value="Amidohydro-rel"/>
</dbReference>
<accession>A0ABV7FUT0</accession>
<reference evidence="8" key="1">
    <citation type="journal article" date="2019" name="Int. J. Syst. Evol. Microbiol.">
        <title>The Global Catalogue of Microorganisms (GCM) 10K type strain sequencing project: providing services to taxonomists for standard genome sequencing and annotation.</title>
        <authorList>
            <consortium name="The Broad Institute Genomics Platform"/>
            <consortium name="The Broad Institute Genome Sequencing Center for Infectious Disease"/>
            <person name="Wu L."/>
            <person name="Ma J."/>
        </authorList>
    </citation>
    <scope>NUCLEOTIDE SEQUENCE [LARGE SCALE GENOMIC DNA]</scope>
    <source>
        <strain evidence="8">KCTC 52473</strain>
    </source>
</reference>
<dbReference type="EC" id="3.5.1.25" evidence="5"/>
<comment type="catalytic activity">
    <reaction evidence="5">
        <text>N-acetyl-D-glucosamine 6-phosphate + H2O = D-glucosamine 6-phosphate + acetate</text>
        <dbReference type="Rhea" id="RHEA:22936"/>
        <dbReference type="ChEBI" id="CHEBI:15377"/>
        <dbReference type="ChEBI" id="CHEBI:30089"/>
        <dbReference type="ChEBI" id="CHEBI:57513"/>
        <dbReference type="ChEBI" id="CHEBI:58725"/>
        <dbReference type="EC" id="3.5.1.25"/>
    </reaction>
</comment>
<evidence type="ECO:0000313" key="8">
    <source>
        <dbReference type="Proteomes" id="UP001595478"/>
    </source>
</evidence>
<feature type="domain" description="Amidohydrolase-related" evidence="6">
    <location>
        <begin position="50"/>
        <end position="373"/>
    </location>
</feature>
<evidence type="ECO:0000256" key="4">
    <source>
        <dbReference type="ARBA" id="ARBA00023277"/>
    </source>
</evidence>
<proteinExistence type="inferred from homology"/>
<dbReference type="SUPFAM" id="SSF51338">
    <property type="entry name" value="Composite domain of metallo-dependent hydrolases"/>
    <property type="match status" value="1"/>
</dbReference>
<evidence type="ECO:0000256" key="3">
    <source>
        <dbReference type="ARBA" id="ARBA00022801"/>
    </source>
</evidence>
<gene>
    <name evidence="7" type="primary">nagA</name>
    <name evidence="7" type="ORF">ACFOHL_14920</name>
</gene>
<name>A0ABV7FUT0_9ALTE</name>
<keyword evidence="2" id="KW-0479">Metal-binding</keyword>
<dbReference type="Pfam" id="PF01979">
    <property type="entry name" value="Amidohydro_1"/>
    <property type="match status" value="1"/>
</dbReference>
<keyword evidence="8" id="KW-1185">Reference proteome</keyword>
<dbReference type="Gene3D" id="2.30.40.10">
    <property type="entry name" value="Urease, subunit C, domain 1"/>
    <property type="match status" value="1"/>
</dbReference>
<comment type="caution">
    <text evidence="7">The sequence shown here is derived from an EMBL/GenBank/DDBJ whole genome shotgun (WGS) entry which is preliminary data.</text>
</comment>
<dbReference type="PANTHER" id="PTHR11113">
    <property type="entry name" value="N-ACETYLGLUCOSAMINE-6-PHOSPHATE DEACETYLASE"/>
    <property type="match status" value="1"/>
</dbReference>
<sequence length="377" mass="40735">MATTRYFCKNLYNGENWQQNRLIIVAQDIIQDVIDGTPEQADKVLSSYTTPGFIDTQVNGGGGELFNHTPTADTLMRMLRAHAKFGTTQMLPTLITDNYACMQAAADAMASMQDMHLKGFIGIHFEGPHLSLPKRGIHPAKQIRPISNKEMSLFCRKDIGQVLLTLAPETVPLEQIHALQEAGVIISLGHSNATYTQALSAIDAGATGFTHLFNAMSMSKARDPGVVGTALDTENTFAGIIVDTHHVHQANCQIAIKCKTPDRLMLVTDAMNHADAPEAELIFNGEQIVLENGKLTTPDGTLAGSALDMITAVKNTHQWLNVPLEIALQMASTSPAAFLGLSKKLGKVKAGFQADFVSFDDNYKVNTAICAGKSLLS</sequence>
<evidence type="ECO:0000313" key="7">
    <source>
        <dbReference type="EMBL" id="MFC3122915.1"/>
    </source>
</evidence>
<dbReference type="RefSeq" id="WP_376921042.1">
    <property type="nucleotide sequence ID" value="NZ_JBHRSW010000039.1"/>
</dbReference>
<dbReference type="SUPFAM" id="SSF51556">
    <property type="entry name" value="Metallo-dependent hydrolases"/>
    <property type="match status" value="1"/>
</dbReference>
<dbReference type="NCBIfam" id="TIGR00221">
    <property type="entry name" value="nagA"/>
    <property type="match status" value="1"/>
</dbReference>
<protein>
    <recommendedName>
        <fullName evidence="5">N-acetylgalactosamine-6-phosphate deacetylase</fullName>
        <ecNumber evidence="5">3.5.1.25</ecNumber>
    </recommendedName>
    <alternativeName>
        <fullName evidence="5">N-acetylglucosamine-6-phosphate deacetylase</fullName>
    </alternativeName>
</protein>
<dbReference type="Gene3D" id="3.20.20.140">
    <property type="entry name" value="Metal-dependent hydrolases"/>
    <property type="match status" value="1"/>
</dbReference>
<evidence type="ECO:0000256" key="1">
    <source>
        <dbReference type="ARBA" id="ARBA00010716"/>
    </source>
</evidence>
<evidence type="ECO:0000259" key="6">
    <source>
        <dbReference type="Pfam" id="PF01979"/>
    </source>
</evidence>
<dbReference type="InterPro" id="IPR003764">
    <property type="entry name" value="GlcNAc_6-P_deAcase"/>
</dbReference>
<dbReference type="Proteomes" id="UP001595478">
    <property type="component" value="Unassembled WGS sequence"/>
</dbReference>